<proteinExistence type="predicted"/>
<feature type="region of interest" description="Disordered" evidence="1">
    <location>
        <begin position="50"/>
        <end position="77"/>
    </location>
</feature>
<comment type="caution">
    <text evidence="2">The sequence shown here is derived from an EMBL/GenBank/DDBJ whole genome shotgun (WGS) entry which is preliminary data.</text>
</comment>
<evidence type="ECO:0000313" key="5">
    <source>
        <dbReference type="Proteomes" id="UP001610657"/>
    </source>
</evidence>
<dbReference type="GeneID" id="96221824"/>
<dbReference type="STRING" id="129140.ALO44_200077"/>
<reference evidence="2 4" key="1">
    <citation type="submission" date="2015-09" db="EMBL/GenBank/DDBJ databases">
        <title>Genome announcement of multiple Pseudomonas syringae strains.</title>
        <authorList>
            <person name="Thakur S."/>
            <person name="Wang P.W."/>
            <person name="Gong Y."/>
            <person name="Weir B.S."/>
            <person name="Guttman D.S."/>
        </authorList>
    </citation>
    <scope>NUCLEOTIDE SEQUENCE [LARGE SCALE GENOMIC DNA]</scope>
    <source>
        <strain evidence="2 4">ICMP4091</strain>
    </source>
</reference>
<dbReference type="Proteomes" id="UP000050474">
    <property type="component" value="Unassembled WGS sequence"/>
</dbReference>
<accession>A0A0Q0ARY9</accession>
<sequence length="77" mass="8322">MAIEDIKQLRTVNGQQQAQTLLDDGWVILAVCVMQDGTSQYAEYHLGRPHTAASPKGAAGVLLPKRLRPEVAEGGDH</sequence>
<dbReference type="EMBL" id="LJRM01000181">
    <property type="protein sequence ID" value="KPY81179.1"/>
    <property type="molecule type" value="Genomic_DNA"/>
</dbReference>
<evidence type="ECO:0000256" key="1">
    <source>
        <dbReference type="SAM" id="MobiDB-lite"/>
    </source>
</evidence>
<evidence type="ECO:0000313" key="2">
    <source>
        <dbReference type="EMBL" id="KPY81179.1"/>
    </source>
</evidence>
<organism evidence="2 4">
    <name type="scientific">Pseudomonas syringae pv. tagetis</name>
    <dbReference type="NCBI Taxonomy" id="129140"/>
    <lineage>
        <taxon>Bacteria</taxon>
        <taxon>Pseudomonadati</taxon>
        <taxon>Pseudomonadota</taxon>
        <taxon>Gammaproteobacteria</taxon>
        <taxon>Pseudomonadales</taxon>
        <taxon>Pseudomonadaceae</taxon>
        <taxon>Pseudomonas</taxon>
    </lineage>
</organism>
<protein>
    <submittedName>
        <fullName evidence="2">Lytic transglycosylase</fullName>
    </submittedName>
</protein>
<gene>
    <name evidence="2" type="ORF">ALO44_200077</name>
    <name evidence="3" type="ORF">RA271_26010</name>
</gene>
<reference evidence="3 5" key="2">
    <citation type="submission" date="2023-08" db="EMBL/GenBank/DDBJ databases">
        <title>Genomic and mutational analysis of Pseudomonas syringae pv. tagetis EB037 pathogenicity on sunflower.</title>
        <authorList>
            <person name="Maul J.E."/>
        </authorList>
    </citation>
    <scope>NUCLEOTIDE SEQUENCE [LARGE SCALE GENOMIC DNA]</scope>
    <source>
        <strain evidence="3 5">EB037_T1</strain>
    </source>
</reference>
<evidence type="ECO:0000313" key="3">
    <source>
        <dbReference type="EMBL" id="MFH7518604.1"/>
    </source>
</evidence>
<dbReference type="Proteomes" id="UP001610657">
    <property type="component" value="Unassembled WGS sequence"/>
</dbReference>
<name>A0A0Q0ARY9_9PSED</name>
<dbReference type="AlphaFoldDB" id="A0A0Q0ARY9"/>
<dbReference type="EMBL" id="JAVCQK010000031">
    <property type="protein sequence ID" value="MFH7518604.1"/>
    <property type="molecule type" value="Genomic_DNA"/>
</dbReference>
<evidence type="ECO:0000313" key="4">
    <source>
        <dbReference type="Proteomes" id="UP000050474"/>
    </source>
</evidence>
<feature type="compositionally biased region" description="Basic and acidic residues" evidence="1">
    <location>
        <begin position="67"/>
        <end position="77"/>
    </location>
</feature>
<dbReference type="RefSeq" id="WP_055007047.1">
    <property type="nucleotide sequence ID" value="NZ_CP092925.1"/>
</dbReference>
<dbReference type="PATRIC" id="fig|129140.3.peg.4439"/>
<keyword evidence="5" id="KW-1185">Reference proteome</keyword>